<reference evidence="2" key="2">
    <citation type="submission" date="2018-10" db="UniProtKB">
        <authorList>
            <consortium name="EnsemblPlants"/>
        </authorList>
    </citation>
    <scope>IDENTIFICATION</scope>
</reference>
<sequence length="109" mass="12108">MAELVAAMAIRPLVSMLVSKASSSLLDEYKVMEGMEEQHKVLKRKLPAILDVMTDAKEQATDHRDGPKPGSRSSRQWPIRQMKSWTNSSTKHSAVKPGRRGTTESLASM</sequence>
<dbReference type="OrthoDB" id="10406402at2759"/>
<accession>A0A3B6U344</accession>
<dbReference type="Gramene" id="TraesROB_scaffold_050353_01G000200.1">
    <property type="protein sequence ID" value="TraesROB_scaffold_050353_01G000200.1"/>
    <property type="gene ID" value="TraesROB_scaffold_050353_01G000200"/>
</dbReference>
<protein>
    <recommendedName>
        <fullName evidence="4">Rx N-terminal domain-containing protein</fullName>
    </recommendedName>
</protein>
<evidence type="ECO:0000256" key="1">
    <source>
        <dbReference type="SAM" id="MobiDB-lite"/>
    </source>
</evidence>
<dbReference type="Gramene" id="TraesCSU02G005400.1">
    <property type="protein sequence ID" value="TraesCSU02G005400.1.cds1"/>
    <property type="gene ID" value="TraesCSU02G005400"/>
</dbReference>
<evidence type="ECO:0008006" key="4">
    <source>
        <dbReference type="Google" id="ProtNLM"/>
    </source>
</evidence>
<dbReference type="Proteomes" id="UP000019116">
    <property type="component" value="Chromosome Un"/>
</dbReference>
<evidence type="ECO:0000313" key="2">
    <source>
        <dbReference type="EnsemblPlants" id="TraesCSU02G005400.1.cds1"/>
    </source>
</evidence>
<dbReference type="Gramene" id="TraesWEE_scaffold_059514_01G000200.1">
    <property type="protein sequence ID" value="TraesWEE_scaffold_059514_01G000200.1"/>
    <property type="gene ID" value="TraesWEE_scaffold_059514_01G000200"/>
</dbReference>
<dbReference type="STRING" id="4565.A0A3B6U344"/>
<feature type="compositionally biased region" description="Basic and acidic residues" evidence="1">
    <location>
        <begin position="55"/>
        <end position="67"/>
    </location>
</feature>
<dbReference type="Gramene" id="TraesMAC1D03G00406310.1">
    <property type="protein sequence ID" value="TraesMAC1D03G00406310.1.CDS1"/>
    <property type="gene ID" value="TraesMAC1D03G00406310"/>
</dbReference>
<feature type="compositionally biased region" description="Polar residues" evidence="1">
    <location>
        <begin position="83"/>
        <end position="92"/>
    </location>
</feature>
<dbReference type="SMR" id="A0A3B6U344"/>
<evidence type="ECO:0000313" key="3">
    <source>
        <dbReference type="Proteomes" id="UP000019116"/>
    </source>
</evidence>
<proteinExistence type="predicted"/>
<dbReference type="Gene3D" id="1.20.5.4130">
    <property type="match status" value="1"/>
</dbReference>
<dbReference type="AlphaFoldDB" id="A0A3B6U344"/>
<dbReference type="EnsemblPlants" id="TraesCSU02G005400.1">
    <property type="protein sequence ID" value="TraesCSU02G005400.1.cds1"/>
    <property type="gene ID" value="TraesCSU02G005400"/>
</dbReference>
<dbReference type="Gramene" id="TraesSYM1D03G00414810.1">
    <property type="protein sequence ID" value="TraesSYM1D03G00414810.1.CDS1"/>
    <property type="gene ID" value="TraesSYM1D03G00414810"/>
</dbReference>
<organism evidence="2">
    <name type="scientific">Triticum aestivum</name>
    <name type="common">Wheat</name>
    <dbReference type="NCBI Taxonomy" id="4565"/>
    <lineage>
        <taxon>Eukaryota</taxon>
        <taxon>Viridiplantae</taxon>
        <taxon>Streptophyta</taxon>
        <taxon>Embryophyta</taxon>
        <taxon>Tracheophyta</taxon>
        <taxon>Spermatophyta</taxon>
        <taxon>Magnoliopsida</taxon>
        <taxon>Liliopsida</taxon>
        <taxon>Poales</taxon>
        <taxon>Poaceae</taxon>
        <taxon>BOP clade</taxon>
        <taxon>Pooideae</taxon>
        <taxon>Triticodae</taxon>
        <taxon>Triticeae</taxon>
        <taxon>Triticinae</taxon>
        <taxon>Triticum</taxon>
    </lineage>
</organism>
<keyword evidence="3" id="KW-1185">Reference proteome</keyword>
<feature type="region of interest" description="Disordered" evidence="1">
    <location>
        <begin position="55"/>
        <end position="109"/>
    </location>
</feature>
<name>A0A3B6U344_WHEAT</name>
<reference evidence="2" key="1">
    <citation type="submission" date="2018-08" db="EMBL/GenBank/DDBJ databases">
        <authorList>
            <person name="Rossello M."/>
        </authorList>
    </citation>
    <scope>NUCLEOTIDE SEQUENCE [LARGE SCALE GENOMIC DNA]</scope>
    <source>
        <strain evidence="2">cv. Chinese Spring</strain>
    </source>
</reference>